<gene>
    <name evidence="4" type="ORF">ELQ92_15315</name>
</gene>
<feature type="transmembrane region" description="Helical" evidence="2">
    <location>
        <begin position="200"/>
        <end position="221"/>
    </location>
</feature>
<proteinExistence type="predicted"/>
<organism evidence="4 5">
    <name type="scientific">Labedella populi</name>
    <dbReference type="NCBI Taxonomy" id="2498850"/>
    <lineage>
        <taxon>Bacteria</taxon>
        <taxon>Bacillati</taxon>
        <taxon>Actinomycetota</taxon>
        <taxon>Actinomycetes</taxon>
        <taxon>Micrococcales</taxon>
        <taxon>Microbacteriaceae</taxon>
        <taxon>Labedella</taxon>
    </lineage>
</organism>
<keyword evidence="5" id="KW-1185">Reference proteome</keyword>
<evidence type="ECO:0000313" key="5">
    <source>
        <dbReference type="Proteomes" id="UP000288603"/>
    </source>
</evidence>
<dbReference type="OrthoDB" id="6623990at2"/>
<keyword evidence="2" id="KW-0812">Transmembrane</keyword>
<dbReference type="InterPro" id="IPR052734">
    <property type="entry name" value="Nod_factor_acetyltransferase"/>
</dbReference>
<dbReference type="GO" id="GO:0016747">
    <property type="term" value="F:acyltransferase activity, transferring groups other than amino-acyl groups"/>
    <property type="evidence" value="ECO:0007669"/>
    <property type="project" value="InterPro"/>
</dbReference>
<dbReference type="PANTHER" id="PTHR37312">
    <property type="entry name" value="MEMBRANE-BOUND ACYLTRANSFERASE YKRP-RELATED"/>
    <property type="match status" value="1"/>
</dbReference>
<protein>
    <submittedName>
        <fullName evidence="4">Fucose 4-O-acetylase</fullName>
    </submittedName>
</protein>
<dbReference type="PANTHER" id="PTHR37312:SF1">
    <property type="entry name" value="MEMBRANE-BOUND ACYLTRANSFERASE YKRP-RELATED"/>
    <property type="match status" value="1"/>
</dbReference>
<evidence type="ECO:0000256" key="1">
    <source>
        <dbReference type="SAM" id="MobiDB-lite"/>
    </source>
</evidence>
<reference evidence="4 5" key="1">
    <citation type="submission" date="2018-12" db="EMBL/GenBank/DDBJ databases">
        <authorList>
            <person name="Li F."/>
        </authorList>
    </citation>
    <scope>NUCLEOTIDE SEQUENCE [LARGE SCALE GENOMIC DNA]</scope>
    <source>
        <strain evidence="4 5">8H24J-4-2</strain>
    </source>
</reference>
<accession>A0A444Q2A6</accession>
<feature type="transmembrane region" description="Helical" evidence="2">
    <location>
        <begin position="277"/>
        <end position="299"/>
    </location>
</feature>
<keyword evidence="2" id="KW-1133">Transmembrane helix</keyword>
<feature type="transmembrane region" description="Helical" evidence="2">
    <location>
        <begin position="118"/>
        <end position="134"/>
    </location>
</feature>
<evidence type="ECO:0000313" key="4">
    <source>
        <dbReference type="EMBL" id="RWZ55386.1"/>
    </source>
</evidence>
<evidence type="ECO:0000259" key="3">
    <source>
        <dbReference type="Pfam" id="PF01757"/>
    </source>
</evidence>
<feature type="region of interest" description="Disordered" evidence="1">
    <location>
        <begin position="350"/>
        <end position="398"/>
    </location>
</feature>
<dbReference type="AlphaFoldDB" id="A0A444Q2A6"/>
<feature type="transmembrane region" description="Helical" evidence="2">
    <location>
        <begin position="50"/>
        <end position="72"/>
    </location>
</feature>
<feature type="transmembrane region" description="Helical" evidence="2">
    <location>
        <begin position="311"/>
        <end position="329"/>
    </location>
</feature>
<keyword evidence="2" id="KW-0472">Membrane</keyword>
<dbReference type="RefSeq" id="WP_128500197.1">
    <property type="nucleotide sequence ID" value="NZ_RZNC01000008.1"/>
</dbReference>
<evidence type="ECO:0000256" key="2">
    <source>
        <dbReference type="SAM" id="Phobius"/>
    </source>
</evidence>
<feature type="transmembrane region" description="Helical" evidence="2">
    <location>
        <begin position="20"/>
        <end position="38"/>
    </location>
</feature>
<feature type="compositionally biased region" description="Basic and acidic residues" evidence="1">
    <location>
        <begin position="353"/>
        <end position="363"/>
    </location>
</feature>
<feature type="transmembrane region" description="Helical" evidence="2">
    <location>
        <begin position="84"/>
        <end position="106"/>
    </location>
</feature>
<comment type="caution">
    <text evidence="4">The sequence shown here is derived from an EMBL/GenBank/DDBJ whole genome shotgun (WGS) entry which is preliminary data.</text>
</comment>
<dbReference type="InterPro" id="IPR002656">
    <property type="entry name" value="Acyl_transf_3_dom"/>
</dbReference>
<dbReference type="EMBL" id="RZNC01000008">
    <property type="protein sequence ID" value="RWZ55386.1"/>
    <property type="molecule type" value="Genomic_DNA"/>
</dbReference>
<dbReference type="Pfam" id="PF01757">
    <property type="entry name" value="Acyl_transf_3"/>
    <property type="match status" value="1"/>
</dbReference>
<feature type="domain" description="Acyltransferase 3" evidence="3">
    <location>
        <begin position="19"/>
        <end position="330"/>
    </location>
</feature>
<name>A0A444Q2A6_9MICO</name>
<feature type="transmembrane region" description="Helical" evidence="2">
    <location>
        <begin position="247"/>
        <end position="270"/>
    </location>
</feature>
<sequence>MVDTANAEVPQKPARRRVPYWDNVRFACIVLVVAGHGIQRLTYDSDWALTVYLAIYAFHMPAFAVVSGYFSKSEPPGRRQMSRLITDIILPYIIFESVWTLVQFVVEGKQELNPTQPSWTLWFLLALGIFRLVLPYLALIRWPVFWAIVVSVGVGYLDNVNSTFSLSRTLGILPFFVIGWRLRTTPLADRWHAASTRVLVGVRIAAVALFVLTVAVFWTGVDLWRRIDVRFWFFYDDSYDGLGEDQWWAGGVRLGLIVIALLLVAALFSLVPRRETFFTTFGQYTMYAYLLHSFVLYPLRETGVLRDENTTRLWLVAMLIGAVLLTMALSSKPVRTVFRPLVEPKPRWLFSDDPDRRRGESRTDPTGARRPSALREPAATRRGSDRADGAPPHSTAGD</sequence>
<dbReference type="Proteomes" id="UP000288603">
    <property type="component" value="Unassembled WGS sequence"/>
</dbReference>
<feature type="compositionally biased region" description="Basic and acidic residues" evidence="1">
    <location>
        <begin position="378"/>
        <end position="388"/>
    </location>
</feature>